<evidence type="ECO:0000256" key="3">
    <source>
        <dbReference type="ARBA" id="ARBA00022452"/>
    </source>
</evidence>
<evidence type="ECO:0000313" key="18">
    <source>
        <dbReference type="Proteomes" id="UP000440498"/>
    </source>
</evidence>
<gene>
    <name evidence="17" type="ORF">GEV02_14695</name>
</gene>
<dbReference type="Pfam" id="PF07715">
    <property type="entry name" value="Plug"/>
    <property type="match status" value="1"/>
</dbReference>
<evidence type="ECO:0000256" key="12">
    <source>
        <dbReference type="RuleBase" id="RU003357"/>
    </source>
</evidence>
<evidence type="ECO:0000259" key="16">
    <source>
        <dbReference type="Pfam" id="PF07715"/>
    </source>
</evidence>
<reference evidence="17 18" key="1">
    <citation type="submission" date="2019-10" db="EMBL/GenBank/DDBJ databases">
        <title>Two novel species isolated from a subtropical stream in China.</title>
        <authorList>
            <person name="Lu H."/>
        </authorList>
    </citation>
    <scope>NUCLEOTIDE SEQUENCE [LARGE SCALE GENOMIC DNA]</scope>
    <source>
        <strain evidence="17 18">FT29W</strain>
    </source>
</reference>
<evidence type="ECO:0000313" key="17">
    <source>
        <dbReference type="EMBL" id="MQA39401.1"/>
    </source>
</evidence>
<feature type="signal peptide" evidence="14">
    <location>
        <begin position="1"/>
        <end position="28"/>
    </location>
</feature>
<keyword evidence="5 11" id="KW-0812">Transmembrane</keyword>
<dbReference type="EMBL" id="WHUG01000005">
    <property type="protein sequence ID" value="MQA39401.1"/>
    <property type="molecule type" value="Genomic_DNA"/>
</dbReference>
<keyword evidence="17" id="KW-0675">Receptor</keyword>
<evidence type="ECO:0000256" key="10">
    <source>
        <dbReference type="ARBA" id="ARBA00023237"/>
    </source>
</evidence>
<proteinExistence type="inferred from homology"/>
<sequence length="892" mass="97806">MSHYSTNKKLMSLAIASVCAGMAGGAAAQQQDGGDTSAIATKDQVAEVKVTATRHSTSLLKTPVAVTAVTQEALSRDGITDVRGLSGQIPNLQLGTSNDGSGGVQIAIRGVSSSDFTEIGNPAVGLHVAGLYQPRPQAALALMFDLDQVEVLRGPQGTLFGRNSTGGSINIIPAKPEFGSSYGTVETDVSNYRGRQISAVQNIPVSDNFALRVTAMKIKRDGYINQQQDFYAANFPALGIVPARDAAGNIIPDVDQRFNQKVGADKFYTNKDEYAARLQARWKIRPDLDWRLTYEKYQNNGAGDLPIKDCEQAAGTPYACTGGQWDVKVNVPGVMDMTIDTVRSSLAWDLSPSTTIEYNASWSSQKRREIQDSDSGYQPIESELATRPGTSPFNDFATYTTASKYVSTVHELQLRGKYDRLRYVAGLFWMHEKNMIDYAQDYLGASWGTYGFPAESYFYHQADRQSDSKAIFAQADWEFAPTWNLTVGGRMTRDTRKDVGGQYWDTAFSDDPAIYFKGLHNPGTPGTPGFVPFNSSDLKPGMGGYYGAGGFDSSIHPVVSDDSASWKKFTWRLGLSRQLTPRDLVYTSLSTGYKAGGFSDKEDICRTGLNGNCAGMTPGPHYTNMPWNPETLTNFELGYKGRLLNNKLTFSATAFYSRYKDMQLTGGVTVGKIIPKVPCTVTNPYCDSVVIYGTQNAAQANISGLEIEGEYKPWPGSHIGYSYSHLKAVIKSYPTYSEDSSISCNIREKYGAPPCVAYEGTDPLFAGKFPLNIAGNRLPYAPANTLNLNASQDFEIGEYTLTPWISARWQDKMYFSLRNLDNPHISDAQKAYTTVDAALKLVSPNGKWHLEAYVKNWGQTLAKNYASVVDPGYVTASYNDPRIYGIRFGATW</sequence>
<evidence type="ECO:0000256" key="4">
    <source>
        <dbReference type="ARBA" id="ARBA00022496"/>
    </source>
</evidence>
<keyword evidence="2 11" id="KW-0813">Transport</keyword>
<keyword evidence="6" id="KW-0408">Iron</keyword>
<dbReference type="PANTHER" id="PTHR32552:SF81">
    <property type="entry name" value="TONB-DEPENDENT OUTER MEMBRANE RECEPTOR"/>
    <property type="match status" value="1"/>
</dbReference>
<dbReference type="GO" id="GO:0009279">
    <property type="term" value="C:cell outer membrane"/>
    <property type="evidence" value="ECO:0007669"/>
    <property type="project" value="UniProtKB-SubCell"/>
</dbReference>
<organism evidence="17 18">
    <name type="scientific">Rugamonas aquatica</name>
    <dbReference type="NCBI Taxonomy" id="2743357"/>
    <lineage>
        <taxon>Bacteria</taxon>
        <taxon>Pseudomonadati</taxon>
        <taxon>Pseudomonadota</taxon>
        <taxon>Betaproteobacteria</taxon>
        <taxon>Burkholderiales</taxon>
        <taxon>Oxalobacteraceae</taxon>
        <taxon>Telluria group</taxon>
        <taxon>Rugamonas</taxon>
    </lineage>
</organism>
<dbReference type="Pfam" id="PF00593">
    <property type="entry name" value="TonB_dep_Rec_b-barrel"/>
    <property type="match status" value="1"/>
</dbReference>
<dbReference type="PROSITE" id="PS52016">
    <property type="entry name" value="TONB_DEPENDENT_REC_3"/>
    <property type="match status" value="1"/>
</dbReference>
<evidence type="ECO:0000256" key="11">
    <source>
        <dbReference type="PROSITE-ProRule" id="PRU01360"/>
    </source>
</evidence>
<keyword evidence="8 12" id="KW-0798">TonB box</keyword>
<dbReference type="InterPro" id="IPR000531">
    <property type="entry name" value="Beta-barrel_TonB"/>
</dbReference>
<dbReference type="InterPro" id="IPR039426">
    <property type="entry name" value="TonB-dep_rcpt-like"/>
</dbReference>
<keyword evidence="18" id="KW-1185">Reference proteome</keyword>
<feature type="region of interest" description="Disordered" evidence="13">
    <location>
        <begin position="367"/>
        <end position="389"/>
    </location>
</feature>
<evidence type="ECO:0000256" key="14">
    <source>
        <dbReference type="SAM" id="SignalP"/>
    </source>
</evidence>
<dbReference type="AlphaFoldDB" id="A0A6A7N3F5"/>
<evidence type="ECO:0000256" key="5">
    <source>
        <dbReference type="ARBA" id="ARBA00022692"/>
    </source>
</evidence>
<name>A0A6A7N3F5_9BURK</name>
<keyword evidence="10 11" id="KW-0998">Cell outer membrane</keyword>
<evidence type="ECO:0000256" key="7">
    <source>
        <dbReference type="ARBA" id="ARBA00023065"/>
    </source>
</evidence>
<dbReference type="Gene3D" id="2.40.170.20">
    <property type="entry name" value="TonB-dependent receptor, beta-barrel domain"/>
    <property type="match status" value="2"/>
</dbReference>
<keyword evidence="9 11" id="KW-0472">Membrane</keyword>
<evidence type="ECO:0000256" key="13">
    <source>
        <dbReference type="SAM" id="MobiDB-lite"/>
    </source>
</evidence>
<accession>A0A6A7N3F5</accession>
<keyword evidence="4" id="KW-0410">Iron transport</keyword>
<protein>
    <submittedName>
        <fullName evidence="17">TonB-dependent receptor plug domain-containing protein</fullName>
    </submittedName>
</protein>
<dbReference type="PANTHER" id="PTHR32552">
    <property type="entry name" value="FERRICHROME IRON RECEPTOR-RELATED"/>
    <property type="match status" value="1"/>
</dbReference>
<keyword evidence="3 11" id="KW-1134">Transmembrane beta strand</keyword>
<keyword evidence="14" id="KW-0732">Signal</keyword>
<evidence type="ECO:0000256" key="9">
    <source>
        <dbReference type="ARBA" id="ARBA00023136"/>
    </source>
</evidence>
<dbReference type="Proteomes" id="UP000440498">
    <property type="component" value="Unassembled WGS sequence"/>
</dbReference>
<keyword evidence="7" id="KW-0406">Ion transport</keyword>
<feature type="domain" description="TonB-dependent receptor plug" evidence="16">
    <location>
        <begin position="60"/>
        <end position="167"/>
    </location>
</feature>
<dbReference type="InterPro" id="IPR012910">
    <property type="entry name" value="Plug_dom"/>
</dbReference>
<feature type="domain" description="TonB-dependent receptor-like beta-barrel" evidence="15">
    <location>
        <begin position="340"/>
        <end position="856"/>
    </location>
</feature>
<evidence type="ECO:0000256" key="2">
    <source>
        <dbReference type="ARBA" id="ARBA00022448"/>
    </source>
</evidence>
<comment type="similarity">
    <text evidence="11 12">Belongs to the TonB-dependent receptor family.</text>
</comment>
<evidence type="ECO:0000256" key="8">
    <source>
        <dbReference type="ARBA" id="ARBA00023077"/>
    </source>
</evidence>
<evidence type="ECO:0000256" key="6">
    <source>
        <dbReference type="ARBA" id="ARBA00023004"/>
    </source>
</evidence>
<dbReference type="GO" id="GO:0006826">
    <property type="term" value="P:iron ion transport"/>
    <property type="evidence" value="ECO:0007669"/>
    <property type="project" value="UniProtKB-KW"/>
</dbReference>
<dbReference type="InterPro" id="IPR036942">
    <property type="entry name" value="Beta-barrel_TonB_sf"/>
</dbReference>
<comment type="subcellular location">
    <subcellularLocation>
        <location evidence="1 11">Cell outer membrane</location>
        <topology evidence="1 11">Multi-pass membrane protein</topology>
    </subcellularLocation>
</comment>
<feature type="chain" id="PRO_5025519249" evidence="14">
    <location>
        <begin position="29"/>
        <end position="892"/>
    </location>
</feature>
<evidence type="ECO:0000259" key="15">
    <source>
        <dbReference type="Pfam" id="PF00593"/>
    </source>
</evidence>
<evidence type="ECO:0000256" key="1">
    <source>
        <dbReference type="ARBA" id="ARBA00004571"/>
    </source>
</evidence>
<dbReference type="SUPFAM" id="SSF56935">
    <property type="entry name" value="Porins"/>
    <property type="match status" value="1"/>
</dbReference>
<comment type="caution">
    <text evidence="17">The sequence shown here is derived from an EMBL/GenBank/DDBJ whole genome shotgun (WGS) entry which is preliminary data.</text>
</comment>